<evidence type="ECO:0000313" key="1">
    <source>
        <dbReference type="EMBL" id="KAG2891262.1"/>
    </source>
</evidence>
<dbReference type="VEuPathDB" id="FungiDB:PC110_g8487"/>
<evidence type="ECO:0000313" key="3">
    <source>
        <dbReference type="Proteomes" id="UP000736787"/>
    </source>
</evidence>
<organism evidence="2 3">
    <name type="scientific">Phytophthora cactorum</name>
    <dbReference type="NCBI Taxonomy" id="29920"/>
    <lineage>
        <taxon>Eukaryota</taxon>
        <taxon>Sar</taxon>
        <taxon>Stramenopiles</taxon>
        <taxon>Oomycota</taxon>
        <taxon>Peronosporomycetes</taxon>
        <taxon>Peronosporales</taxon>
        <taxon>Peronosporaceae</taxon>
        <taxon>Phytophthora</taxon>
    </lineage>
</organism>
<sequence length="141" mass="16661">MAMVNEYIAHSLTLKEKGIAPPIHADYLCRLHNQLLDLQTIHHRLVNTDDLYSSAKQNKRRQYLCKVCSAFADKNTKSFETSYYCEDCGDIYDGRVPLCDSIRRKEERNKCTCYEVWRETWNDGKNIPPGLKKKIRFRKRK</sequence>
<proteinExistence type="predicted"/>
<dbReference type="EMBL" id="RCMI01001074">
    <property type="protein sequence ID" value="KAG2891262.1"/>
    <property type="molecule type" value="Genomic_DNA"/>
</dbReference>
<protein>
    <submittedName>
        <fullName evidence="2">Uncharacterized protein</fullName>
    </submittedName>
</protein>
<accession>A0A8T1BID7</accession>
<name>A0A8T1BID7_9STRA</name>
<evidence type="ECO:0000313" key="2">
    <source>
        <dbReference type="EMBL" id="KAG2902700.1"/>
    </source>
</evidence>
<reference evidence="2" key="1">
    <citation type="submission" date="2018-10" db="EMBL/GenBank/DDBJ databases">
        <title>Effector identification in a new, highly contiguous assembly of the strawberry crown rot pathogen Phytophthora cactorum.</title>
        <authorList>
            <person name="Armitage A.D."/>
            <person name="Nellist C.F."/>
            <person name="Bates H."/>
            <person name="Vickerstaff R.J."/>
            <person name="Harrison R.J."/>
        </authorList>
    </citation>
    <scope>NUCLEOTIDE SEQUENCE</scope>
    <source>
        <strain evidence="1">4032</strain>
        <strain evidence="2">4040</strain>
    </source>
</reference>
<dbReference type="EMBL" id="RCMK01001078">
    <property type="protein sequence ID" value="KAG2902700.1"/>
    <property type="molecule type" value="Genomic_DNA"/>
</dbReference>
<comment type="caution">
    <text evidence="2">The sequence shown here is derived from an EMBL/GenBank/DDBJ whole genome shotgun (WGS) entry which is preliminary data.</text>
</comment>
<dbReference type="Proteomes" id="UP000736787">
    <property type="component" value="Unassembled WGS sequence"/>
</dbReference>
<dbReference type="AlphaFoldDB" id="A0A8T1BID7"/>
<dbReference type="Proteomes" id="UP000774804">
    <property type="component" value="Unassembled WGS sequence"/>
</dbReference>
<gene>
    <name evidence="1" type="ORF">PC115_g19253</name>
    <name evidence="2" type="ORF">PC117_g21414</name>
</gene>